<gene>
    <name evidence="12" type="primary">MESD</name>
</gene>
<comment type="subcellular location">
    <subcellularLocation>
        <location evidence="1">Endoplasmic reticulum</location>
    </subcellularLocation>
</comment>
<evidence type="ECO:0000256" key="8">
    <source>
        <dbReference type="ARBA" id="ARBA00030724"/>
    </source>
</evidence>
<evidence type="ECO:0000256" key="11">
    <source>
        <dbReference type="SAM" id="MobiDB-lite"/>
    </source>
</evidence>
<dbReference type="PANTHER" id="PTHR17600">
    <property type="entry name" value="MESODERM DEVELOPMENT CANDIDATE 2"/>
    <property type="match status" value="1"/>
</dbReference>
<evidence type="ECO:0000256" key="2">
    <source>
        <dbReference type="ARBA" id="ARBA00011068"/>
    </source>
</evidence>
<evidence type="ECO:0000256" key="7">
    <source>
        <dbReference type="ARBA" id="ARBA00023186"/>
    </source>
</evidence>
<reference evidence="12" key="2">
    <citation type="submission" date="2025-08" db="UniProtKB">
        <authorList>
            <consortium name="Ensembl"/>
        </authorList>
    </citation>
    <scope>IDENTIFICATION</scope>
</reference>
<dbReference type="GO" id="GO:0016055">
    <property type="term" value="P:Wnt signaling pathway"/>
    <property type="evidence" value="ECO:0007669"/>
    <property type="project" value="UniProtKB-KW"/>
</dbReference>
<keyword evidence="5" id="KW-0732">Signal</keyword>
<keyword evidence="13" id="KW-1185">Reference proteome</keyword>
<organism evidence="12 13">
    <name type="scientific">Scleropages formosus</name>
    <name type="common">Asian bonytongue</name>
    <name type="synonym">Osteoglossum formosum</name>
    <dbReference type="NCBI Taxonomy" id="113540"/>
    <lineage>
        <taxon>Eukaryota</taxon>
        <taxon>Metazoa</taxon>
        <taxon>Chordata</taxon>
        <taxon>Craniata</taxon>
        <taxon>Vertebrata</taxon>
        <taxon>Euteleostomi</taxon>
        <taxon>Actinopterygii</taxon>
        <taxon>Neopterygii</taxon>
        <taxon>Teleostei</taxon>
        <taxon>Osteoglossocephala</taxon>
        <taxon>Osteoglossomorpha</taxon>
        <taxon>Osteoglossiformes</taxon>
        <taxon>Osteoglossidae</taxon>
        <taxon>Scleropages</taxon>
    </lineage>
</organism>
<dbReference type="Proteomes" id="UP000694397">
    <property type="component" value="Chromosome 11"/>
</dbReference>
<evidence type="ECO:0000256" key="4">
    <source>
        <dbReference type="ARBA" id="ARBA00022687"/>
    </source>
</evidence>
<evidence type="ECO:0000256" key="1">
    <source>
        <dbReference type="ARBA" id="ARBA00004240"/>
    </source>
</evidence>
<evidence type="ECO:0000256" key="9">
    <source>
        <dbReference type="ARBA" id="ARBA00032329"/>
    </source>
</evidence>
<dbReference type="GO" id="GO:0006457">
    <property type="term" value="P:protein folding"/>
    <property type="evidence" value="ECO:0007669"/>
    <property type="project" value="InterPro"/>
</dbReference>
<feature type="region of interest" description="Disordered" evidence="11">
    <location>
        <begin position="111"/>
        <end position="132"/>
    </location>
</feature>
<dbReference type="PANTHER" id="PTHR17600:SF2">
    <property type="entry name" value="LRP CHAPERONE MESD"/>
    <property type="match status" value="1"/>
</dbReference>
<evidence type="ECO:0000256" key="6">
    <source>
        <dbReference type="ARBA" id="ARBA00022824"/>
    </source>
</evidence>
<dbReference type="AlphaFoldDB" id="A0A8C9S4L1"/>
<evidence type="ECO:0000313" key="12">
    <source>
        <dbReference type="Ensembl" id="ENSSFOP00015025614.2"/>
    </source>
</evidence>
<evidence type="ECO:0000256" key="10">
    <source>
        <dbReference type="ARBA" id="ARBA00033472"/>
    </source>
</evidence>
<comment type="similarity">
    <text evidence="2">Belongs to the MESD family.</text>
</comment>
<dbReference type="GO" id="GO:0005783">
    <property type="term" value="C:endoplasmic reticulum"/>
    <property type="evidence" value="ECO:0007669"/>
    <property type="project" value="UniProtKB-SubCell"/>
</dbReference>
<evidence type="ECO:0000256" key="5">
    <source>
        <dbReference type="ARBA" id="ARBA00022729"/>
    </source>
</evidence>
<dbReference type="InterPro" id="IPR019330">
    <property type="entry name" value="MESD"/>
</dbReference>
<reference evidence="12" key="3">
    <citation type="submission" date="2025-09" db="UniProtKB">
        <authorList>
            <consortium name="Ensembl"/>
        </authorList>
    </citation>
    <scope>IDENTIFICATION</scope>
</reference>
<dbReference type="Gene3D" id="3.30.70.260">
    <property type="match status" value="1"/>
</dbReference>
<keyword evidence="6" id="KW-0256">Endoplasmic reticulum</keyword>
<dbReference type="OrthoDB" id="75833at2759"/>
<accession>A0A8C9S4L1</accession>
<name>A0A8C9S4L1_SCLFO</name>
<evidence type="ECO:0000256" key="3">
    <source>
        <dbReference type="ARBA" id="ARBA00022290"/>
    </source>
</evidence>
<sequence length="132" mass="15293">MSSCDESVEGGDLSEHRQPPPHVHVSQTDPSKSSRRNSLKMRKKGKMLMVLVTISDDPTEKVMEEISSLWQRSLFSANFNIQRFVVPSSHVIFMLRDRNYTWEIKDFSSQVFPKRSAEKHGKKQKTSKKQEL</sequence>
<protein>
    <recommendedName>
        <fullName evidence="3">LRP chaperone MESD</fullName>
    </recommendedName>
    <alternativeName>
        <fullName evidence="10">LDLR chaperone MESD</fullName>
    </alternativeName>
    <alternativeName>
        <fullName evidence="8">Mesoderm development candidate 2</fullName>
    </alternativeName>
    <alternativeName>
        <fullName evidence="9">Mesoderm development protein</fullName>
    </alternativeName>
</protein>
<evidence type="ECO:0000313" key="13">
    <source>
        <dbReference type="Proteomes" id="UP000694397"/>
    </source>
</evidence>
<feature type="compositionally biased region" description="Basic residues" evidence="11">
    <location>
        <begin position="120"/>
        <end position="132"/>
    </location>
</feature>
<dbReference type="Pfam" id="PF10185">
    <property type="entry name" value="Mesd"/>
    <property type="match status" value="1"/>
</dbReference>
<feature type="region of interest" description="Disordered" evidence="11">
    <location>
        <begin position="1"/>
        <end position="44"/>
    </location>
</feature>
<dbReference type="GeneTree" id="ENSGT00390000000993"/>
<dbReference type="Ensembl" id="ENSSFOT00015025897.2">
    <property type="protein sequence ID" value="ENSSFOP00015025614.2"/>
    <property type="gene ID" value="ENSSFOG00015016460.2"/>
</dbReference>
<keyword evidence="7" id="KW-0143">Chaperone</keyword>
<feature type="compositionally biased region" description="Basic residues" evidence="11">
    <location>
        <begin position="33"/>
        <end position="44"/>
    </location>
</feature>
<proteinExistence type="inferred from homology"/>
<reference evidence="12 13" key="1">
    <citation type="submission" date="2019-04" db="EMBL/GenBank/DDBJ databases">
        <authorList>
            <consortium name="Wellcome Sanger Institute Data Sharing"/>
        </authorList>
    </citation>
    <scope>NUCLEOTIDE SEQUENCE [LARGE SCALE GENOMIC DNA]</scope>
</reference>
<keyword evidence="4" id="KW-0879">Wnt signaling pathway</keyword>